<evidence type="ECO:0008006" key="5">
    <source>
        <dbReference type="Google" id="ProtNLM"/>
    </source>
</evidence>
<sequence length="395" mass="43903">MRIAIFSDNFYPELSGISDSIISLAKELAVRGHVINFYVPRYGAANYKKVGLPVEEIALGENIKITRFFSLPYGTGTGQGRVVIPTGLRWLCVMRFKPDIIHTQLFFTIGLEALIASRILGVPIVGTNHTAVKEFARYAPIHTHAVENLLIRYVNWFYEKCGRVTMPSKSVADEMKQFGFSGECRVISNPIDTKTFSPSSRKAELKNELRFSKFTVIHAGRLAGERNVDVIIKAIAVAKQTIPEIELAIAGGGSYEGELRSLARDRGIENSIKFLGVLSKPDLAKAYNASEIFAITSTADTQSLVMMQAMACGIPIIGVKARALPEYINPKNGILIEPGDEKALAEKIVFLYKNENIRKKLGDGARKYSIQFSAPEIASQWEKMYEEIVTRYNLK</sequence>
<dbReference type="AlphaFoldDB" id="A0A1G2GTU8"/>
<evidence type="ECO:0000259" key="1">
    <source>
        <dbReference type="Pfam" id="PF00534"/>
    </source>
</evidence>
<dbReference type="Proteomes" id="UP000179106">
    <property type="component" value="Unassembled WGS sequence"/>
</dbReference>
<dbReference type="Gene3D" id="3.40.50.2000">
    <property type="entry name" value="Glycogen Phosphorylase B"/>
    <property type="match status" value="2"/>
</dbReference>
<proteinExistence type="predicted"/>
<accession>A0A1G2GTU8</accession>
<evidence type="ECO:0000313" key="4">
    <source>
        <dbReference type="Proteomes" id="UP000179106"/>
    </source>
</evidence>
<gene>
    <name evidence="3" type="ORF">A3B25_02055</name>
</gene>
<dbReference type="PANTHER" id="PTHR45947:SF3">
    <property type="entry name" value="SULFOQUINOVOSYL TRANSFERASE SQD2"/>
    <property type="match status" value="1"/>
</dbReference>
<evidence type="ECO:0000313" key="3">
    <source>
        <dbReference type="EMBL" id="OGZ53381.1"/>
    </source>
</evidence>
<dbReference type="SUPFAM" id="SSF53756">
    <property type="entry name" value="UDP-Glycosyltransferase/glycogen phosphorylase"/>
    <property type="match status" value="1"/>
</dbReference>
<dbReference type="PANTHER" id="PTHR45947">
    <property type="entry name" value="SULFOQUINOVOSYL TRANSFERASE SQD2"/>
    <property type="match status" value="1"/>
</dbReference>
<evidence type="ECO:0000259" key="2">
    <source>
        <dbReference type="Pfam" id="PF13439"/>
    </source>
</evidence>
<dbReference type="InterPro" id="IPR001296">
    <property type="entry name" value="Glyco_trans_1"/>
</dbReference>
<protein>
    <recommendedName>
        <fullName evidence="5">Glycosyltransferase subfamily 4-like N-terminal domain-containing protein</fullName>
    </recommendedName>
</protein>
<dbReference type="Pfam" id="PF13439">
    <property type="entry name" value="Glyco_transf_4"/>
    <property type="match status" value="1"/>
</dbReference>
<feature type="domain" description="Glycosyltransferase subfamily 4-like N-terminal" evidence="2">
    <location>
        <begin position="15"/>
        <end position="194"/>
    </location>
</feature>
<organism evidence="3 4">
    <name type="scientific">Candidatus Ryanbacteria bacterium RIFCSPLOWO2_01_FULL_48_26</name>
    <dbReference type="NCBI Taxonomy" id="1802126"/>
    <lineage>
        <taxon>Bacteria</taxon>
        <taxon>Candidatus Ryaniibacteriota</taxon>
    </lineage>
</organism>
<dbReference type="STRING" id="1802126.A3B25_02055"/>
<dbReference type="InterPro" id="IPR050194">
    <property type="entry name" value="Glycosyltransferase_grp1"/>
</dbReference>
<comment type="caution">
    <text evidence="3">The sequence shown here is derived from an EMBL/GenBank/DDBJ whole genome shotgun (WGS) entry which is preliminary data.</text>
</comment>
<dbReference type="GO" id="GO:0016757">
    <property type="term" value="F:glycosyltransferase activity"/>
    <property type="evidence" value="ECO:0007669"/>
    <property type="project" value="InterPro"/>
</dbReference>
<dbReference type="Pfam" id="PF00534">
    <property type="entry name" value="Glycos_transf_1"/>
    <property type="match status" value="1"/>
</dbReference>
<name>A0A1G2GTU8_9BACT</name>
<dbReference type="InterPro" id="IPR028098">
    <property type="entry name" value="Glyco_trans_4-like_N"/>
</dbReference>
<feature type="domain" description="Glycosyl transferase family 1" evidence="1">
    <location>
        <begin position="212"/>
        <end position="367"/>
    </location>
</feature>
<reference evidence="3 4" key="1">
    <citation type="journal article" date="2016" name="Nat. Commun.">
        <title>Thousands of microbial genomes shed light on interconnected biogeochemical processes in an aquifer system.</title>
        <authorList>
            <person name="Anantharaman K."/>
            <person name="Brown C.T."/>
            <person name="Hug L.A."/>
            <person name="Sharon I."/>
            <person name="Castelle C.J."/>
            <person name="Probst A.J."/>
            <person name="Thomas B.C."/>
            <person name="Singh A."/>
            <person name="Wilkins M.J."/>
            <person name="Karaoz U."/>
            <person name="Brodie E.L."/>
            <person name="Williams K.H."/>
            <person name="Hubbard S.S."/>
            <person name="Banfield J.F."/>
        </authorList>
    </citation>
    <scope>NUCLEOTIDE SEQUENCE [LARGE SCALE GENOMIC DNA]</scope>
</reference>
<dbReference type="EMBL" id="MHNW01000020">
    <property type="protein sequence ID" value="OGZ53381.1"/>
    <property type="molecule type" value="Genomic_DNA"/>
</dbReference>